<dbReference type="Proteomes" id="UP001189429">
    <property type="component" value="Unassembled WGS sequence"/>
</dbReference>
<organism evidence="3 4">
    <name type="scientific">Prorocentrum cordatum</name>
    <dbReference type="NCBI Taxonomy" id="2364126"/>
    <lineage>
        <taxon>Eukaryota</taxon>
        <taxon>Sar</taxon>
        <taxon>Alveolata</taxon>
        <taxon>Dinophyceae</taxon>
        <taxon>Prorocentrales</taxon>
        <taxon>Prorocentraceae</taxon>
        <taxon>Prorocentrum</taxon>
    </lineage>
</organism>
<dbReference type="Pfam" id="PF11019">
    <property type="entry name" value="DUF2608"/>
    <property type="match status" value="1"/>
</dbReference>
<feature type="region of interest" description="Disordered" evidence="2">
    <location>
        <begin position="273"/>
        <end position="298"/>
    </location>
</feature>
<gene>
    <name evidence="3" type="ORF">PCOR1329_LOCUS62103</name>
</gene>
<evidence type="ECO:0000256" key="2">
    <source>
        <dbReference type="SAM" id="MobiDB-lite"/>
    </source>
</evidence>
<keyword evidence="1" id="KW-0732">Signal</keyword>
<evidence type="ECO:0000313" key="4">
    <source>
        <dbReference type="Proteomes" id="UP001189429"/>
    </source>
</evidence>
<dbReference type="EMBL" id="CAUYUJ010017833">
    <property type="protein sequence ID" value="CAK0878297.1"/>
    <property type="molecule type" value="Genomic_DNA"/>
</dbReference>
<keyword evidence="4" id="KW-1185">Reference proteome</keyword>
<protein>
    <recommendedName>
        <fullName evidence="5">Acid phosphatase</fullName>
    </recommendedName>
</protein>
<proteinExistence type="predicted"/>
<sequence length="298" mass="31808">MRSATLMPDVEETSDLSKSLEEKLQAALEQAGGAASDVVLVLDLDETLFTPLAADGLATSVWFEDLLKRWAPRLRDADGMTSEDTLEQALAVVDRFYARVPVGPTDPSLGGLLNWCRSEGVVSIGLTARRPALAAVTWEQVGDRVPLDFNSQALPLGPDTIHRADGQVPALQRPLRSRPHSGDVGGPLLREGRVVHGERQQGCGAAAGAAARQARGLRRRQPAARSCREGRAGRTRRFCVRAPLHGGHRCSAEEARSAELRPLAGGAPLRAVLAGRPRGRRPGARGAAASAEVQRQGR</sequence>
<accession>A0ABN9W0B3</accession>
<name>A0ABN9W0B3_9DINO</name>
<feature type="non-terminal residue" evidence="3">
    <location>
        <position position="298"/>
    </location>
</feature>
<evidence type="ECO:0008006" key="5">
    <source>
        <dbReference type="Google" id="ProtNLM"/>
    </source>
</evidence>
<evidence type="ECO:0000256" key="1">
    <source>
        <dbReference type="ARBA" id="ARBA00022729"/>
    </source>
</evidence>
<comment type="caution">
    <text evidence="3">The sequence shown here is derived from an EMBL/GenBank/DDBJ whole genome shotgun (WGS) entry which is preliminary data.</text>
</comment>
<reference evidence="3" key="1">
    <citation type="submission" date="2023-10" db="EMBL/GenBank/DDBJ databases">
        <authorList>
            <person name="Chen Y."/>
            <person name="Shah S."/>
            <person name="Dougan E. K."/>
            <person name="Thang M."/>
            <person name="Chan C."/>
        </authorList>
    </citation>
    <scope>NUCLEOTIDE SEQUENCE [LARGE SCALE GENOMIC DNA]</scope>
</reference>
<dbReference type="InterPro" id="IPR022565">
    <property type="entry name" value="DUF2608"/>
</dbReference>
<evidence type="ECO:0000313" key="3">
    <source>
        <dbReference type="EMBL" id="CAK0878297.1"/>
    </source>
</evidence>